<proteinExistence type="predicted"/>
<dbReference type="AlphaFoldDB" id="A0A5C6E989"/>
<sequence>MNQPTRRTTMTKRSGFTLVEMLVAMAVTLLMMAALARAFAFVGERVRDSRGNVGLTNELRDVTTRLRDELSRCTVTLEPNTGGLDQAGYFLYYEGPMSNATSSIFGDTVKEDVAEKGQPVSSRYGDLDDYLAFTAVAEPGSWFTGKVPAYVLTGAAAVPNAPMVSIQSKYAEIIYFANADRDATGTIIDLDDDGLPDRVSLYRRVLLIRPDLNSLATITGIPYTPLMPAVPNWLTAMADVHQMCDLSLRRGIDSNGNATGEVFANSLADLSKPHNRFAHVRKPFGANYTSMPVLALEPPLSLLINTPVDGTPPLLRPVDTSTNKDPIVLENEHGGFLQADFVLSGDRLGEDLVASNCRAFDLQIFDKSAPFKLTTNNLVVGPSDVGFREALKESTTGWIDGGGFVDLAYLMQAGGPARGWQARLLALNEAGNAGNTAFTASPSVPISRLQSEFSGLDPTATTYPTLAIHAYPSSLFKSGRVIVDNNDQIVFFQPAFDTYTSAYERDGFLQRVPASYHGGVLWNVNTVVDADEGADGIDNNGVSGVDDFLERDTSAPFTARPEAIRITVRQENPGTRQLQQMSVIHRDNR</sequence>
<evidence type="ECO:0000313" key="2">
    <source>
        <dbReference type="Proteomes" id="UP000315471"/>
    </source>
</evidence>
<dbReference type="Pfam" id="PF07963">
    <property type="entry name" value="N_methyl"/>
    <property type="match status" value="1"/>
</dbReference>
<evidence type="ECO:0008006" key="3">
    <source>
        <dbReference type="Google" id="ProtNLM"/>
    </source>
</evidence>
<gene>
    <name evidence="1" type="ORF">Q31b_06950</name>
</gene>
<dbReference type="OrthoDB" id="231157at2"/>
<dbReference type="PROSITE" id="PS00409">
    <property type="entry name" value="PROKAR_NTER_METHYL"/>
    <property type="match status" value="1"/>
</dbReference>
<dbReference type="EMBL" id="SJPY01000001">
    <property type="protein sequence ID" value="TWU45522.1"/>
    <property type="molecule type" value="Genomic_DNA"/>
</dbReference>
<name>A0A5C6E989_9BACT</name>
<dbReference type="Proteomes" id="UP000315471">
    <property type="component" value="Unassembled WGS sequence"/>
</dbReference>
<comment type="caution">
    <text evidence="1">The sequence shown here is derived from an EMBL/GenBank/DDBJ whole genome shotgun (WGS) entry which is preliminary data.</text>
</comment>
<reference evidence="1 2" key="1">
    <citation type="submission" date="2019-02" db="EMBL/GenBank/DDBJ databases">
        <title>Deep-cultivation of Planctomycetes and their phenomic and genomic characterization uncovers novel biology.</title>
        <authorList>
            <person name="Wiegand S."/>
            <person name="Jogler M."/>
            <person name="Boedeker C."/>
            <person name="Pinto D."/>
            <person name="Vollmers J."/>
            <person name="Rivas-Marin E."/>
            <person name="Kohn T."/>
            <person name="Peeters S.H."/>
            <person name="Heuer A."/>
            <person name="Rast P."/>
            <person name="Oberbeckmann S."/>
            <person name="Bunk B."/>
            <person name="Jeske O."/>
            <person name="Meyerdierks A."/>
            <person name="Storesund J.E."/>
            <person name="Kallscheuer N."/>
            <person name="Luecker S."/>
            <person name="Lage O.M."/>
            <person name="Pohl T."/>
            <person name="Merkel B.J."/>
            <person name="Hornburger P."/>
            <person name="Mueller R.-W."/>
            <person name="Bruemmer F."/>
            <person name="Labrenz M."/>
            <person name="Spormann A.M."/>
            <person name="Op Den Camp H."/>
            <person name="Overmann J."/>
            <person name="Amann R."/>
            <person name="Jetten M.S.M."/>
            <person name="Mascher T."/>
            <person name="Medema M.H."/>
            <person name="Devos D.P."/>
            <person name="Kaster A.-K."/>
            <person name="Ovreas L."/>
            <person name="Rohde M."/>
            <person name="Galperin M.Y."/>
            <person name="Jogler C."/>
        </authorList>
    </citation>
    <scope>NUCLEOTIDE SEQUENCE [LARGE SCALE GENOMIC DNA]</scope>
    <source>
        <strain evidence="1 2">Q31b</strain>
    </source>
</reference>
<evidence type="ECO:0000313" key="1">
    <source>
        <dbReference type="EMBL" id="TWU45522.1"/>
    </source>
</evidence>
<dbReference type="InterPro" id="IPR012902">
    <property type="entry name" value="N_methyl_site"/>
</dbReference>
<keyword evidence="2" id="KW-1185">Reference proteome</keyword>
<dbReference type="NCBIfam" id="TIGR02532">
    <property type="entry name" value="IV_pilin_GFxxxE"/>
    <property type="match status" value="1"/>
</dbReference>
<accession>A0A5C6E989</accession>
<organism evidence="1 2">
    <name type="scientific">Novipirellula aureliae</name>
    <dbReference type="NCBI Taxonomy" id="2527966"/>
    <lineage>
        <taxon>Bacteria</taxon>
        <taxon>Pseudomonadati</taxon>
        <taxon>Planctomycetota</taxon>
        <taxon>Planctomycetia</taxon>
        <taxon>Pirellulales</taxon>
        <taxon>Pirellulaceae</taxon>
        <taxon>Novipirellula</taxon>
    </lineage>
</organism>
<protein>
    <recommendedName>
        <fullName evidence="3">Prepilin-type N-terminal cleavage/methylation domain-containing protein</fullName>
    </recommendedName>
</protein>